<dbReference type="SMART" id="SM00213">
    <property type="entry name" value="UBQ"/>
    <property type="match status" value="1"/>
</dbReference>
<feature type="domain" description="AN1-type" evidence="7">
    <location>
        <begin position="610"/>
        <end position="657"/>
    </location>
</feature>
<dbReference type="PANTHER" id="PTHR46728">
    <property type="entry name" value="AN1-TYPE ZINC FINGER PROTEIN 4"/>
    <property type="match status" value="1"/>
</dbReference>
<dbReference type="CDD" id="cd01802">
    <property type="entry name" value="Ubl_ZFAND4"/>
    <property type="match status" value="1"/>
</dbReference>
<dbReference type="Gene3D" id="4.10.1110.10">
    <property type="entry name" value="AN1-like Zinc finger"/>
    <property type="match status" value="1"/>
</dbReference>
<feature type="region of interest" description="Disordered" evidence="5">
    <location>
        <begin position="261"/>
        <end position="296"/>
    </location>
</feature>
<sequence length="676" mass="74270">MADKREPPFFNDDNLGVVNYKLPFYETMELFIETLAGTCFQLRVSPFETIVSVKAKIQRLEGIPVAQQHLIWNSLELDDEYCLNDYSIAEGCTLKLVLAMRGGPINTKRVTIESSVKDTSDCLDSKRDEVWEKSLSNKQVTFLVYKEGDQLNVFRVVDRGDGNLTPVSKSLSNGSMHNVYTEEEEKGISVSSAQLTLENSITMNKMKQLKAKMENMNLNKKPKKSTKLRVRPPGGPRPFCGSLGSARNHRMLRILPQIGHAPATQLPPIGDQQQSSSEAGPPFTFHPSPSSGRAISSLTTSSKYMLQEEDPWNKPVPRIITLPPKVSRLDVGGPKALTDCLFPPLSVLSGLETEDETEVKSDGLILPEEAVMMERSKSILFNSLQPEPLSLDVSAQPDASLDSLGAVNEPMTATPLLSRVVGSESISSWSVGTKTLQSQSDRAALNLRHTPPHVPQPFTDFSGEVSRPFLGSNRGPTFTPCSTPQTPPVHVIRVDSPGKRPDRVYKSEAQDVANMASNTSRELSGCVGNSDEKLARPCDLARLCGANVPLQTNIHLLQENVLQRIVPLHRAAYTSSGILDSSSGPSTLIKRIGSPTYHLPPVKAPQSSKKKTSKHCFLCGKKTGLATSYECRCGNNFCSTHRYAEAHNCTYDYKSAGRRFLQKSNPIINAPKLPKI</sequence>
<evidence type="ECO:0000259" key="7">
    <source>
        <dbReference type="PROSITE" id="PS51039"/>
    </source>
</evidence>
<reference evidence="8" key="1">
    <citation type="submission" date="2020-08" db="EMBL/GenBank/DDBJ databases">
        <title>Chromosome-level assembly of Southern catfish (Silurus meridionalis) provides insights into visual adaptation to the nocturnal and benthic lifestyles.</title>
        <authorList>
            <person name="Zhang Y."/>
            <person name="Wang D."/>
            <person name="Peng Z."/>
        </authorList>
    </citation>
    <scope>NUCLEOTIDE SEQUENCE</scope>
    <source>
        <strain evidence="8">SWU-2019-XX</strain>
        <tissue evidence="8">Muscle</tissue>
    </source>
</reference>
<protein>
    <recommendedName>
        <fullName evidence="10">AN1-type zinc finger protein 4</fullName>
    </recommendedName>
</protein>
<proteinExistence type="predicted"/>
<keyword evidence="2 4" id="KW-0863">Zinc-finger</keyword>
<dbReference type="PANTHER" id="PTHR46728:SF1">
    <property type="entry name" value="AN1-TYPE ZINC FINGER PROTEIN 4"/>
    <property type="match status" value="1"/>
</dbReference>
<dbReference type="InterPro" id="IPR035896">
    <property type="entry name" value="AN1-like_Znf"/>
</dbReference>
<dbReference type="Pfam" id="PF00240">
    <property type="entry name" value="ubiquitin"/>
    <property type="match status" value="1"/>
</dbReference>
<evidence type="ECO:0000256" key="2">
    <source>
        <dbReference type="ARBA" id="ARBA00022771"/>
    </source>
</evidence>
<dbReference type="InterPro" id="IPR000626">
    <property type="entry name" value="Ubiquitin-like_dom"/>
</dbReference>
<feature type="compositionally biased region" description="Polar residues" evidence="5">
    <location>
        <begin position="287"/>
        <end position="296"/>
    </location>
</feature>
<keyword evidence="1" id="KW-0479">Metal-binding</keyword>
<dbReference type="InterPro" id="IPR029071">
    <property type="entry name" value="Ubiquitin-like_domsf"/>
</dbReference>
<keyword evidence="9" id="KW-1185">Reference proteome</keyword>
<feature type="domain" description="Ubiquitin-like" evidence="6">
    <location>
        <begin position="28"/>
        <end position="103"/>
    </location>
</feature>
<gene>
    <name evidence="8" type="ORF">HF521_009420</name>
</gene>
<dbReference type="PROSITE" id="PS50053">
    <property type="entry name" value="UBIQUITIN_2"/>
    <property type="match status" value="1"/>
</dbReference>
<accession>A0A8T0BU37</accession>
<evidence type="ECO:0000256" key="4">
    <source>
        <dbReference type="PROSITE-ProRule" id="PRU00449"/>
    </source>
</evidence>
<feature type="compositionally biased region" description="Basic residues" evidence="5">
    <location>
        <begin position="220"/>
        <end position="230"/>
    </location>
</feature>
<dbReference type="Proteomes" id="UP000606274">
    <property type="component" value="Unassembled WGS sequence"/>
</dbReference>
<evidence type="ECO:0000259" key="6">
    <source>
        <dbReference type="PROSITE" id="PS50053"/>
    </source>
</evidence>
<keyword evidence="3" id="KW-0862">Zinc</keyword>
<name>A0A8T0BU37_SILME</name>
<dbReference type="InterPro" id="IPR053061">
    <property type="entry name" value="AN1-type_zinc_finger"/>
</dbReference>
<dbReference type="GO" id="GO:0008270">
    <property type="term" value="F:zinc ion binding"/>
    <property type="evidence" value="ECO:0007669"/>
    <property type="project" value="UniProtKB-KW"/>
</dbReference>
<dbReference type="SUPFAM" id="SSF118310">
    <property type="entry name" value="AN1-like Zinc finger"/>
    <property type="match status" value="1"/>
</dbReference>
<evidence type="ECO:0000313" key="9">
    <source>
        <dbReference type="Proteomes" id="UP000606274"/>
    </source>
</evidence>
<dbReference type="PRINTS" id="PR00348">
    <property type="entry name" value="UBIQUITIN"/>
</dbReference>
<dbReference type="PROSITE" id="PS51039">
    <property type="entry name" value="ZF_AN1"/>
    <property type="match status" value="1"/>
</dbReference>
<evidence type="ECO:0000256" key="1">
    <source>
        <dbReference type="ARBA" id="ARBA00022723"/>
    </source>
</evidence>
<dbReference type="Gene3D" id="3.10.20.90">
    <property type="entry name" value="Phosphatidylinositol 3-kinase Catalytic Subunit, Chain A, domain 1"/>
    <property type="match status" value="1"/>
</dbReference>
<dbReference type="EMBL" id="JABFDY010000002">
    <property type="protein sequence ID" value="KAF7710548.1"/>
    <property type="molecule type" value="Genomic_DNA"/>
</dbReference>
<dbReference type="AlphaFoldDB" id="A0A8T0BU37"/>
<dbReference type="InterPro" id="IPR019956">
    <property type="entry name" value="Ubiquitin_dom"/>
</dbReference>
<evidence type="ECO:0000313" key="8">
    <source>
        <dbReference type="EMBL" id="KAF7710548.1"/>
    </source>
</evidence>
<comment type="caution">
    <text evidence="8">The sequence shown here is derived from an EMBL/GenBank/DDBJ whole genome shotgun (WGS) entry which is preliminary data.</text>
</comment>
<dbReference type="InterPro" id="IPR000058">
    <property type="entry name" value="Znf_AN1"/>
</dbReference>
<dbReference type="SMART" id="SM00154">
    <property type="entry name" value="ZnF_AN1"/>
    <property type="match status" value="1"/>
</dbReference>
<dbReference type="SUPFAM" id="SSF54236">
    <property type="entry name" value="Ubiquitin-like"/>
    <property type="match status" value="1"/>
</dbReference>
<evidence type="ECO:0008006" key="10">
    <source>
        <dbReference type="Google" id="ProtNLM"/>
    </source>
</evidence>
<organism evidence="8 9">
    <name type="scientific">Silurus meridionalis</name>
    <name type="common">Southern catfish</name>
    <name type="synonym">Silurus soldatovi meridionalis</name>
    <dbReference type="NCBI Taxonomy" id="175797"/>
    <lineage>
        <taxon>Eukaryota</taxon>
        <taxon>Metazoa</taxon>
        <taxon>Chordata</taxon>
        <taxon>Craniata</taxon>
        <taxon>Vertebrata</taxon>
        <taxon>Euteleostomi</taxon>
        <taxon>Actinopterygii</taxon>
        <taxon>Neopterygii</taxon>
        <taxon>Teleostei</taxon>
        <taxon>Ostariophysi</taxon>
        <taxon>Siluriformes</taxon>
        <taxon>Siluridae</taxon>
        <taxon>Silurus</taxon>
    </lineage>
</organism>
<evidence type="ECO:0000256" key="3">
    <source>
        <dbReference type="ARBA" id="ARBA00022833"/>
    </source>
</evidence>
<evidence type="ECO:0000256" key="5">
    <source>
        <dbReference type="SAM" id="MobiDB-lite"/>
    </source>
</evidence>
<dbReference type="Pfam" id="PF01428">
    <property type="entry name" value="zf-AN1"/>
    <property type="match status" value="1"/>
</dbReference>
<feature type="region of interest" description="Disordered" evidence="5">
    <location>
        <begin position="219"/>
        <end position="243"/>
    </location>
</feature>